<dbReference type="InterPro" id="IPR039121">
    <property type="entry name" value="NUDT19"/>
</dbReference>
<accession>A0ABV3UUB1</accession>
<comment type="cofactor">
    <cofactor evidence="1">
        <name>Mn(2+)</name>
        <dbReference type="ChEBI" id="CHEBI:29035"/>
    </cofactor>
</comment>
<evidence type="ECO:0000256" key="5">
    <source>
        <dbReference type="ARBA" id="ARBA00022842"/>
    </source>
</evidence>
<feature type="compositionally biased region" description="Low complexity" evidence="7">
    <location>
        <begin position="20"/>
        <end position="29"/>
    </location>
</feature>
<evidence type="ECO:0000256" key="6">
    <source>
        <dbReference type="ARBA" id="ARBA00023211"/>
    </source>
</evidence>
<reference evidence="8 9" key="1">
    <citation type="journal article" date="2024" name="Fungal Genet. Biol.">
        <title>The porcine skin microbiome exhibits broad fungal antagonism.</title>
        <authorList>
            <person name="De La Cruz K.F."/>
            <person name="Townsend E.C."/>
            <person name="Alex Cheong J.Z."/>
            <person name="Salamzade R."/>
            <person name="Liu A."/>
            <person name="Sandstrom S."/>
            <person name="Davila E."/>
            <person name="Huang L."/>
            <person name="Xu K.H."/>
            <person name="Wu S.Y."/>
            <person name="Meudt J.J."/>
            <person name="Shanmuganayagam D."/>
            <person name="Gibson A.L.F."/>
            <person name="Kalan L.R."/>
        </authorList>
    </citation>
    <scope>NUCLEOTIDE SEQUENCE [LARGE SCALE GENOMIC DNA]</scope>
    <source>
        <strain evidence="8 9">LK2569</strain>
    </source>
</reference>
<feature type="compositionally biased region" description="Gly residues" evidence="7">
    <location>
        <begin position="9"/>
        <end position="19"/>
    </location>
</feature>
<evidence type="ECO:0000256" key="1">
    <source>
        <dbReference type="ARBA" id="ARBA00001936"/>
    </source>
</evidence>
<evidence type="ECO:0000313" key="9">
    <source>
        <dbReference type="Proteomes" id="UP001558353"/>
    </source>
</evidence>
<evidence type="ECO:0000313" key="8">
    <source>
        <dbReference type="EMBL" id="MEX3528368.1"/>
    </source>
</evidence>
<keyword evidence="3" id="KW-0479">Metal-binding</keyword>
<sequence length="304" mass="32817">MARNEMNGNGNGQVPGGSADGAAGDAPAPATPRLASTVLLVRDSVHGIELYVQERVSTMKFAANMTVFPGGGVDARDFPGDVDGDGHDSPRLNWSGHDPQWWADRFNVAPATARALVCAAVRETFEETGTLLATDATGETVADSGRFHAQRKAMESHELAFSDFMAAENLGLRSDLLRPWSNWVTPEKFPTRFDTFFFLAAQPEGQIADGDTSEAASTGWFRPTVLMDGWRDRKVGLMPPTWAQIKRLLPYDTVAEVLAAADADDAPVARTTSDFFGDPFMDEFFAVATHLGHLRGDAAARGRA</sequence>
<dbReference type="Proteomes" id="UP001558353">
    <property type="component" value="Unassembled WGS sequence"/>
</dbReference>
<dbReference type="GO" id="GO:0016787">
    <property type="term" value="F:hydrolase activity"/>
    <property type="evidence" value="ECO:0007669"/>
    <property type="project" value="UniProtKB-KW"/>
</dbReference>
<keyword evidence="5" id="KW-0460">Magnesium</keyword>
<comment type="cofactor">
    <cofactor evidence="2">
        <name>Mg(2+)</name>
        <dbReference type="ChEBI" id="CHEBI:18420"/>
    </cofactor>
</comment>
<feature type="region of interest" description="Disordered" evidence="7">
    <location>
        <begin position="1"/>
        <end position="29"/>
    </location>
</feature>
<dbReference type="PANTHER" id="PTHR12318:SF0">
    <property type="entry name" value="ACYL-COENZYME A DIPHOSPHATASE NUDT19"/>
    <property type="match status" value="1"/>
</dbReference>
<keyword evidence="6" id="KW-0464">Manganese</keyword>
<evidence type="ECO:0000256" key="2">
    <source>
        <dbReference type="ARBA" id="ARBA00001946"/>
    </source>
</evidence>
<name>A0ABV3UUB1_9CORY</name>
<dbReference type="SUPFAM" id="SSF55811">
    <property type="entry name" value="Nudix"/>
    <property type="match status" value="1"/>
</dbReference>
<organism evidence="8 9">
    <name type="scientific">Corynebacterium xerosis</name>
    <dbReference type="NCBI Taxonomy" id="1725"/>
    <lineage>
        <taxon>Bacteria</taxon>
        <taxon>Bacillati</taxon>
        <taxon>Actinomycetota</taxon>
        <taxon>Actinomycetes</taxon>
        <taxon>Mycobacteriales</taxon>
        <taxon>Corynebacteriaceae</taxon>
        <taxon>Corynebacterium</taxon>
    </lineage>
</organism>
<comment type="caution">
    <text evidence="8">The sequence shown here is derived from an EMBL/GenBank/DDBJ whole genome shotgun (WGS) entry which is preliminary data.</text>
</comment>
<evidence type="ECO:0000256" key="4">
    <source>
        <dbReference type="ARBA" id="ARBA00022801"/>
    </source>
</evidence>
<dbReference type="InterPro" id="IPR015797">
    <property type="entry name" value="NUDIX_hydrolase-like_dom_sf"/>
</dbReference>
<keyword evidence="4 8" id="KW-0378">Hydrolase</keyword>
<keyword evidence="9" id="KW-1185">Reference proteome</keyword>
<dbReference type="RefSeq" id="WP_368522242.1">
    <property type="nucleotide sequence ID" value="NZ_JAYWMA010000004.1"/>
</dbReference>
<evidence type="ECO:0000256" key="3">
    <source>
        <dbReference type="ARBA" id="ARBA00022723"/>
    </source>
</evidence>
<dbReference type="Gene3D" id="3.90.79.10">
    <property type="entry name" value="Nucleoside Triphosphate Pyrophosphohydrolase"/>
    <property type="match status" value="1"/>
</dbReference>
<proteinExistence type="predicted"/>
<evidence type="ECO:0000256" key="7">
    <source>
        <dbReference type="SAM" id="MobiDB-lite"/>
    </source>
</evidence>
<dbReference type="PANTHER" id="PTHR12318">
    <property type="entry name" value="TESTOSTERONE-REGULATED PROTEIN RP2"/>
    <property type="match status" value="1"/>
</dbReference>
<dbReference type="EMBL" id="JAYWMA010000004">
    <property type="protein sequence ID" value="MEX3528368.1"/>
    <property type="molecule type" value="Genomic_DNA"/>
</dbReference>
<gene>
    <name evidence="8" type="ORF">VVR64_04710</name>
</gene>
<protein>
    <submittedName>
        <fullName evidence="8">NUDIX hydrolase</fullName>
    </submittedName>
</protein>
<dbReference type="CDD" id="cd18870">
    <property type="entry name" value="NUDIX_AcylCoAdiphos_Nudt19"/>
    <property type="match status" value="1"/>
</dbReference>